<dbReference type="EMBL" id="CAIIXF020000002">
    <property type="protein sequence ID" value="CAH1776739.1"/>
    <property type="molecule type" value="Genomic_DNA"/>
</dbReference>
<sequence length="104" mass="12041">IKLTTIVDEESAIYNPWKPYSKVLLCVNHFRRNFKLYLQKTLLNPEHRKTVLSLAFKKNGVIDSIDDDDIQVKLGLLQEELLNIPISEQDCEKIINRFLAAGEN</sequence>
<name>A0A8J1TFI6_OWEFU</name>
<comment type="caution">
    <text evidence="1">The sequence shown here is derived from an EMBL/GenBank/DDBJ whole genome shotgun (WGS) entry which is preliminary data.</text>
</comment>
<keyword evidence="2" id="KW-1185">Reference proteome</keyword>
<reference evidence="1" key="1">
    <citation type="submission" date="2022-03" db="EMBL/GenBank/DDBJ databases">
        <authorList>
            <person name="Martin C."/>
        </authorList>
    </citation>
    <scope>NUCLEOTIDE SEQUENCE</scope>
</reference>
<evidence type="ECO:0000313" key="1">
    <source>
        <dbReference type="EMBL" id="CAH1776739.1"/>
    </source>
</evidence>
<organism evidence="1 2">
    <name type="scientific">Owenia fusiformis</name>
    <name type="common">Polychaete worm</name>
    <dbReference type="NCBI Taxonomy" id="6347"/>
    <lineage>
        <taxon>Eukaryota</taxon>
        <taxon>Metazoa</taxon>
        <taxon>Spiralia</taxon>
        <taxon>Lophotrochozoa</taxon>
        <taxon>Annelida</taxon>
        <taxon>Polychaeta</taxon>
        <taxon>Sedentaria</taxon>
        <taxon>Canalipalpata</taxon>
        <taxon>Sabellida</taxon>
        <taxon>Oweniida</taxon>
        <taxon>Oweniidae</taxon>
        <taxon>Owenia</taxon>
    </lineage>
</organism>
<accession>A0A8J1TFI6</accession>
<feature type="non-terminal residue" evidence="1">
    <location>
        <position position="1"/>
    </location>
</feature>
<protein>
    <submittedName>
        <fullName evidence="1">Uncharacterized protein</fullName>
    </submittedName>
</protein>
<dbReference type="Proteomes" id="UP000749559">
    <property type="component" value="Unassembled WGS sequence"/>
</dbReference>
<dbReference type="AlphaFoldDB" id="A0A8J1TFI6"/>
<proteinExistence type="predicted"/>
<evidence type="ECO:0000313" key="2">
    <source>
        <dbReference type="Proteomes" id="UP000749559"/>
    </source>
</evidence>
<gene>
    <name evidence="1" type="ORF">OFUS_LOCUS3886</name>
</gene>